<evidence type="ECO:0000313" key="1">
    <source>
        <dbReference type="EMBL" id="KAB8343203.1"/>
    </source>
</evidence>
<evidence type="ECO:0000313" key="2">
    <source>
        <dbReference type="Proteomes" id="UP000327013"/>
    </source>
</evidence>
<comment type="caution">
    <text evidence="1">The sequence shown here is derived from an EMBL/GenBank/DDBJ whole genome shotgun (WGS) entry which is preliminary data.</text>
</comment>
<dbReference type="Proteomes" id="UP000327013">
    <property type="component" value="Unassembled WGS sequence"/>
</dbReference>
<keyword evidence="2" id="KW-1185">Reference proteome</keyword>
<accession>A0A5N6KVH8</accession>
<dbReference type="EMBL" id="VIBQ01000012">
    <property type="protein sequence ID" value="KAB8343203.1"/>
    <property type="molecule type" value="Genomic_DNA"/>
</dbReference>
<organism evidence="1 2">
    <name type="scientific">Carpinus fangiana</name>
    <dbReference type="NCBI Taxonomy" id="176857"/>
    <lineage>
        <taxon>Eukaryota</taxon>
        <taxon>Viridiplantae</taxon>
        <taxon>Streptophyta</taxon>
        <taxon>Embryophyta</taxon>
        <taxon>Tracheophyta</taxon>
        <taxon>Spermatophyta</taxon>
        <taxon>Magnoliopsida</taxon>
        <taxon>eudicotyledons</taxon>
        <taxon>Gunneridae</taxon>
        <taxon>Pentapetalae</taxon>
        <taxon>rosids</taxon>
        <taxon>fabids</taxon>
        <taxon>Fagales</taxon>
        <taxon>Betulaceae</taxon>
        <taxon>Carpinus</taxon>
    </lineage>
</organism>
<proteinExistence type="predicted"/>
<protein>
    <submittedName>
        <fullName evidence="1">Uncharacterized protein</fullName>
    </submittedName>
</protein>
<gene>
    <name evidence="1" type="ORF">FH972_022793</name>
</gene>
<sequence>MPVTLWHGRRAMSHSCDACDLPSICLPDAMVGRDVDTAQRQVEFKLIHDARGCGGRQCALRRDDSCYVV</sequence>
<dbReference type="AlphaFoldDB" id="A0A5N6KVH8"/>
<reference evidence="1 2" key="1">
    <citation type="submission" date="2019-06" db="EMBL/GenBank/DDBJ databases">
        <title>A chromosomal-level reference genome of Carpinus fangiana (Coryloideae, Betulaceae).</title>
        <authorList>
            <person name="Yang X."/>
            <person name="Wang Z."/>
            <person name="Zhang L."/>
            <person name="Hao G."/>
            <person name="Liu J."/>
            <person name="Yang Y."/>
        </authorList>
    </citation>
    <scope>NUCLEOTIDE SEQUENCE [LARGE SCALE GENOMIC DNA]</scope>
    <source>
        <strain evidence="1">Cfa_2016G</strain>
        <tissue evidence="1">Leaf</tissue>
    </source>
</reference>
<name>A0A5N6KVH8_9ROSI</name>